<proteinExistence type="predicted"/>
<keyword evidence="1" id="KW-0732">Signal</keyword>
<evidence type="ECO:0008006" key="4">
    <source>
        <dbReference type="Google" id="ProtNLM"/>
    </source>
</evidence>
<gene>
    <name evidence="2" type="ORF">ACFPT7_01000</name>
</gene>
<evidence type="ECO:0000313" key="3">
    <source>
        <dbReference type="Proteomes" id="UP001596091"/>
    </source>
</evidence>
<keyword evidence="3" id="KW-1185">Reference proteome</keyword>
<reference evidence="3" key="1">
    <citation type="journal article" date="2019" name="Int. J. Syst. Evol. Microbiol.">
        <title>The Global Catalogue of Microorganisms (GCM) 10K type strain sequencing project: providing services to taxonomists for standard genome sequencing and annotation.</title>
        <authorList>
            <consortium name="The Broad Institute Genomics Platform"/>
            <consortium name="The Broad Institute Genome Sequencing Center for Infectious Disease"/>
            <person name="Wu L."/>
            <person name="Ma J."/>
        </authorList>
    </citation>
    <scope>NUCLEOTIDE SEQUENCE [LARGE SCALE GENOMIC DNA]</scope>
    <source>
        <strain evidence="3">JCM 4087</strain>
    </source>
</reference>
<evidence type="ECO:0000256" key="1">
    <source>
        <dbReference type="SAM" id="SignalP"/>
    </source>
</evidence>
<evidence type="ECO:0000313" key="2">
    <source>
        <dbReference type="EMBL" id="MFC5860864.1"/>
    </source>
</evidence>
<dbReference type="EMBL" id="JBHSPH010000001">
    <property type="protein sequence ID" value="MFC5860864.1"/>
    <property type="molecule type" value="Genomic_DNA"/>
</dbReference>
<organism evidence="2 3">
    <name type="scientific">Acidicapsa dinghuensis</name>
    <dbReference type="NCBI Taxonomy" id="2218256"/>
    <lineage>
        <taxon>Bacteria</taxon>
        <taxon>Pseudomonadati</taxon>
        <taxon>Acidobacteriota</taxon>
        <taxon>Terriglobia</taxon>
        <taxon>Terriglobales</taxon>
        <taxon>Acidobacteriaceae</taxon>
        <taxon>Acidicapsa</taxon>
    </lineage>
</organism>
<protein>
    <recommendedName>
        <fullName evidence="4">DUF1571 domain-containing protein</fullName>
    </recommendedName>
</protein>
<accession>A0ABW1EA53</accession>
<comment type="caution">
    <text evidence="2">The sequence shown here is derived from an EMBL/GenBank/DDBJ whole genome shotgun (WGS) entry which is preliminary data.</text>
</comment>
<sequence length="374" mass="41575">MSLFLFAMLAVPAFAAKRVDIKQVDQALTEWKDKPDAEVAHWLDGLKLTERADAAQLAQWRKTAPGPKSKQAVALLADASAFLRAPASEILQTTPPNEIAQRQMLSLASAYVETTLVKLPNFFASESITTFEDTPASQDYGVYTNYQPMHYSDFKRATVLYRDGKEVMETKSSEVSEQDQTITLAGQLLSSGEFGPVLHTVLTDARSGKLTWSHWEAMGDSKTALFRYSVPRHQSHYRLKVELAGHSKPTQTRPGYHGEIAIDPANGTILRITLQADLSDDDPMKRADLMVEYGRVEIGKQSYICPVRTVAMTESYSAKVQLDERGFLTPNQKGPTLKMLNDARFDNYHVLRSEARLLTGADTDDDGSKPDSPQ</sequence>
<feature type="signal peptide" evidence="1">
    <location>
        <begin position="1"/>
        <end position="15"/>
    </location>
</feature>
<dbReference type="RefSeq" id="WP_263334970.1">
    <property type="nucleotide sequence ID" value="NZ_JAGSYH010000002.1"/>
</dbReference>
<feature type="chain" id="PRO_5046832314" description="DUF1571 domain-containing protein" evidence="1">
    <location>
        <begin position="16"/>
        <end position="374"/>
    </location>
</feature>
<name>A0ABW1EA53_9BACT</name>
<dbReference type="Proteomes" id="UP001596091">
    <property type="component" value="Unassembled WGS sequence"/>
</dbReference>